<gene>
    <name evidence="1" type="ORF">UFOPK4035_00853</name>
</gene>
<name>A0A6J7PKF2_9ZZZZ</name>
<accession>A0A6J7PKF2</accession>
<dbReference type="AlphaFoldDB" id="A0A6J7PKF2"/>
<proteinExistence type="predicted"/>
<protein>
    <submittedName>
        <fullName evidence="1">Unannotated protein</fullName>
    </submittedName>
</protein>
<sequence>MMSEIVKKPVTFPATVSTAIFRPHAMARAITNNTLGPGAKIITNAAMTYSPKREGITMWTY</sequence>
<reference evidence="1" key="1">
    <citation type="submission" date="2020-05" db="EMBL/GenBank/DDBJ databases">
        <authorList>
            <person name="Chiriac C."/>
            <person name="Salcher M."/>
            <person name="Ghai R."/>
            <person name="Kavagutti S V."/>
        </authorList>
    </citation>
    <scope>NUCLEOTIDE SEQUENCE</scope>
</reference>
<organism evidence="1">
    <name type="scientific">freshwater metagenome</name>
    <dbReference type="NCBI Taxonomy" id="449393"/>
    <lineage>
        <taxon>unclassified sequences</taxon>
        <taxon>metagenomes</taxon>
        <taxon>ecological metagenomes</taxon>
    </lineage>
</organism>
<evidence type="ECO:0000313" key="1">
    <source>
        <dbReference type="EMBL" id="CAB5002384.1"/>
    </source>
</evidence>
<dbReference type="EMBL" id="CAFBOX010000155">
    <property type="protein sequence ID" value="CAB5002384.1"/>
    <property type="molecule type" value="Genomic_DNA"/>
</dbReference>